<proteinExistence type="predicted"/>
<feature type="transmembrane region" description="Helical" evidence="1">
    <location>
        <begin position="12"/>
        <end position="31"/>
    </location>
</feature>
<organism evidence="2">
    <name type="scientific">marine sediment metagenome</name>
    <dbReference type="NCBI Taxonomy" id="412755"/>
    <lineage>
        <taxon>unclassified sequences</taxon>
        <taxon>metagenomes</taxon>
        <taxon>ecological metagenomes</taxon>
    </lineage>
</organism>
<protein>
    <submittedName>
        <fullName evidence="2">Uncharacterized protein</fullName>
    </submittedName>
</protein>
<evidence type="ECO:0000313" key="2">
    <source>
        <dbReference type="EMBL" id="GAH14024.1"/>
    </source>
</evidence>
<comment type="caution">
    <text evidence="2">The sequence shown here is derived from an EMBL/GenBank/DDBJ whole genome shotgun (WGS) entry which is preliminary data.</text>
</comment>
<dbReference type="AlphaFoldDB" id="X1EA63"/>
<evidence type="ECO:0000256" key="1">
    <source>
        <dbReference type="SAM" id="Phobius"/>
    </source>
</evidence>
<keyword evidence="1" id="KW-0472">Membrane</keyword>
<sequence>MAENSVSLSRNQIYAMTIGVALVFAFYGGLFDNLIPASSDESEMVGVTRKLSFICVDQWAGAAATSATLKIYVGTALRESLTTDGT</sequence>
<feature type="non-terminal residue" evidence="2">
    <location>
        <position position="86"/>
    </location>
</feature>
<keyword evidence="1" id="KW-0812">Transmembrane</keyword>
<reference evidence="2" key="1">
    <citation type="journal article" date="2014" name="Front. Microbiol.">
        <title>High frequency of phylogenetically diverse reductive dehalogenase-homologous genes in deep subseafloor sedimentary metagenomes.</title>
        <authorList>
            <person name="Kawai M."/>
            <person name="Futagami T."/>
            <person name="Toyoda A."/>
            <person name="Takaki Y."/>
            <person name="Nishi S."/>
            <person name="Hori S."/>
            <person name="Arai W."/>
            <person name="Tsubouchi T."/>
            <person name="Morono Y."/>
            <person name="Uchiyama I."/>
            <person name="Ito T."/>
            <person name="Fujiyama A."/>
            <person name="Inagaki F."/>
            <person name="Takami H."/>
        </authorList>
    </citation>
    <scope>NUCLEOTIDE SEQUENCE</scope>
    <source>
        <strain evidence="2">Expedition CK06-06</strain>
    </source>
</reference>
<accession>X1EA63</accession>
<keyword evidence="1" id="KW-1133">Transmembrane helix</keyword>
<gene>
    <name evidence="2" type="ORF">S01H4_54553</name>
</gene>
<name>X1EA63_9ZZZZ</name>
<dbReference type="EMBL" id="BART01031404">
    <property type="protein sequence ID" value="GAH14024.1"/>
    <property type="molecule type" value="Genomic_DNA"/>
</dbReference>